<dbReference type="GO" id="GO:0000127">
    <property type="term" value="C:transcription factor TFIIIC complex"/>
    <property type="evidence" value="ECO:0007669"/>
    <property type="project" value="InterPro"/>
</dbReference>
<dbReference type="PANTHER" id="PTHR15496">
    <property type="entry name" value="GENERAL TRANSCRIPTION FACTOR 3C POLYPEPTIDE 4 FAMILY"/>
    <property type="match status" value="1"/>
</dbReference>
<feature type="domain" description="Transcription factor IIIC 90kDa subunit N-terminal" evidence="1">
    <location>
        <begin position="32"/>
        <end position="462"/>
    </location>
</feature>
<evidence type="ECO:0008006" key="4">
    <source>
        <dbReference type="Google" id="ProtNLM"/>
    </source>
</evidence>
<feature type="domain" description="Transcription factor IIIC putative zinc-finger" evidence="2">
    <location>
        <begin position="605"/>
        <end position="654"/>
    </location>
</feature>
<accession>A0A1B6I2M5</accession>
<name>A0A1B6I2M5_9HEMI</name>
<feature type="non-terminal residue" evidence="3">
    <location>
        <position position="681"/>
    </location>
</feature>
<proteinExistence type="predicted"/>
<evidence type="ECO:0000313" key="3">
    <source>
        <dbReference type="EMBL" id="JAS81188.1"/>
    </source>
</evidence>
<dbReference type="Pfam" id="PF12660">
    <property type="entry name" value="zf-TFIIIC"/>
    <property type="match status" value="1"/>
</dbReference>
<sequence length="681" mass="75878">MFQDEIDEMLLTELQTYSLTHMANMPFSSASSGDNSFSFITEKGVDILEMAPDPKSVSPSLSCRRYVIRPCGDLPTSDLGIAPKDILPHLDREQAYSLISDITLSPCLTRTLSPVPVPRLSQWSPLGILPNHRCVLAVLTDMGSLCLYMLVDNEYQQKANISDLWLGECRATWAPPLRDYSHRLTELRNRAEMVKITGMCWLEDTRGGAGWLAAASKSGLVSLWQVRTCASNPLDIDVFLVTQFNSELKIVNALHWISLSSGNSFLTAASWDGRLRCFTLSPAPAPGASSTALAPAVLTIHQLWPEEDKIAVSYLTSWPWQDGILMLAIKGPFVIAFYLDRDGEQRCYAAYRSCDTSINGMSQLSGDEVLLVTRSSRFTRLAISLGSDGKLMLASDKVESYINISHMGCYGLNTTRNKVICFILLSVNQSYDHLRLREPTQVVVCSLSGLLEPQTVLQEPHRPISQLWDCLELLRVQMLQKTVVSEVTYTRSSLDNMTIDQLTSTLWWLTFATAAEDDEQKHSSLLQLRSEVEMLVTSCHFFKRIALLMASSPDSFSDFQLQSLGILSRWLTKLQDLPEEFSTTLITGKTLLQQLKTLKNVVPSTEICSICSNEVSELRELFYSECSEGHRVPRCSLSLVQCCQLPYFICAQCGALAHPVAVEECGIICNLCGGVLRIDEE</sequence>
<dbReference type="PANTHER" id="PTHR15496:SF2">
    <property type="entry name" value="GENERAL TRANSCRIPTION FACTOR 3C POLYPEPTIDE 4"/>
    <property type="match status" value="1"/>
</dbReference>
<dbReference type="InterPro" id="IPR036322">
    <property type="entry name" value="WD40_repeat_dom_sf"/>
</dbReference>
<evidence type="ECO:0000259" key="2">
    <source>
        <dbReference type="Pfam" id="PF12660"/>
    </source>
</evidence>
<dbReference type="EMBL" id="GECU01026518">
    <property type="protein sequence ID" value="JAS81188.1"/>
    <property type="molecule type" value="Transcribed_RNA"/>
</dbReference>
<dbReference type="Pfam" id="PF12657">
    <property type="entry name" value="TFIIIC_delta"/>
    <property type="match status" value="1"/>
</dbReference>
<dbReference type="InterPro" id="IPR024761">
    <property type="entry name" value="TFIIIC_delta_N"/>
</dbReference>
<dbReference type="InterPro" id="IPR015943">
    <property type="entry name" value="WD40/YVTN_repeat-like_dom_sf"/>
</dbReference>
<gene>
    <name evidence="3" type="ORF">g.34283</name>
</gene>
<evidence type="ECO:0000259" key="1">
    <source>
        <dbReference type="Pfam" id="PF12657"/>
    </source>
</evidence>
<dbReference type="GO" id="GO:0004402">
    <property type="term" value="F:histone acetyltransferase activity"/>
    <property type="evidence" value="ECO:0007669"/>
    <property type="project" value="InterPro"/>
</dbReference>
<dbReference type="Gene3D" id="2.130.10.10">
    <property type="entry name" value="YVTN repeat-like/Quinoprotein amine dehydrogenase"/>
    <property type="match status" value="1"/>
</dbReference>
<dbReference type="InterPro" id="IPR024764">
    <property type="entry name" value="TFIIIC_Znf"/>
</dbReference>
<reference evidence="3" key="1">
    <citation type="submission" date="2015-11" db="EMBL/GenBank/DDBJ databases">
        <title>De novo transcriptome assembly of four potential Pierce s Disease insect vectors from Arizona vineyards.</title>
        <authorList>
            <person name="Tassone E.E."/>
        </authorList>
    </citation>
    <scope>NUCLEOTIDE SEQUENCE</scope>
</reference>
<dbReference type="AlphaFoldDB" id="A0A1B6I2M5"/>
<dbReference type="GO" id="GO:0006384">
    <property type="term" value="P:transcription initiation at RNA polymerase III promoter"/>
    <property type="evidence" value="ECO:0007669"/>
    <property type="project" value="InterPro"/>
</dbReference>
<organism evidence="3">
    <name type="scientific">Homalodisca liturata</name>
    <dbReference type="NCBI Taxonomy" id="320908"/>
    <lineage>
        <taxon>Eukaryota</taxon>
        <taxon>Metazoa</taxon>
        <taxon>Ecdysozoa</taxon>
        <taxon>Arthropoda</taxon>
        <taxon>Hexapoda</taxon>
        <taxon>Insecta</taxon>
        <taxon>Pterygota</taxon>
        <taxon>Neoptera</taxon>
        <taxon>Paraneoptera</taxon>
        <taxon>Hemiptera</taxon>
        <taxon>Auchenorrhyncha</taxon>
        <taxon>Membracoidea</taxon>
        <taxon>Cicadellidae</taxon>
        <taxon>Cicadellinae</taxon>
        <taxon>Proconiini</taxon>
        <taxon>Homalodisca</taxon>
    </lineage>
</organism>
<dbReference type="InterPro" id="IPR044230">
    <property type="entry name" value="GTF3C4"/>
</dbReference>
<protein>
    <recommendedName>
        <fullName evidence="4">Transcription factor IIIC 90kDa subunit N-terminal domain-containing protein</fullName>
    </recommendedName>
</protein>
<dbReference type="SUPFAM" id="SSF50978">
    <property type="entry name" value="WD40 repeat-like"/>
    <property type="match status" value="1"/>
</dbReference>